<evidence type="ECO:0000313" key="1">
    <source>
        <dbReference type="EnsemblPlants" id="cds.evm.model.10.771"/>
    </source>
</evidence>
<keyword evidence="2" id="KW-1185">Reference proteome</keyword>
<evidence type="ECO:0000313" key="2">
    <source>
        <dbReference type="Proteomes" id="UP000596661"/>
    </source>
</evidence>
<reference evidence="1" key="1">
    <citation type="submission" date="2021-03" db="UniProtKB">
        <authorList>
            <consortium name="EnsemblPlants"/>
        </authorList>
    </citation>
    <scope>IDENTIFICATION</scope>
</reference>
<dbReference type="Gramene" id="evm.model.10.771">
    <property type="protein sequence ID" value="cds.evm.model.10.771"/>
    <property type="gene ID" value="evm.TU.10.771"/>
</dbReference>
<proteinExistence type="predicted"/>
<accession>A0A803QQB2</accession>
<name>A0A803QQB2_CANSA</name>
<protein>
    <submittedName>
        <fullName evidence="1">Uncharacterized protein</fullName>
    </submittedName>
</protein>
<dbReference type="EMBL" id="UZAU01000811">
    <property type="status" value="NOT_ANNOTATED_CDS"/>
    <property type="molecule type" value="Genomic_DNA"/>
</dbReference>
<dbReference type="Proteomes" id="UP000596661">
    <property type="component" value="Unassembled WGS sequence"/>
</dbReference>
<sequence length="116" mass="13667">MMELPKCPICLQNYDSDAILGYSVCLLKLPQRFHQTIRCPACTLLVWFPPQCPSVLLWSDEFYSEWKDWKPFWWMKERKEVGGKLIILILPKDNYHIDNNLIFLLCSSSITLTVDL</sequence>
<organism evidence="1 2">
    <name type="scientific">Cannabis sativa</name>
    <name type="common">Hemp</name>
    <name type="synonym">Marijuana</name>
    <dbReference type="NCBI Taxonomy" id="3483"/>
    <lineage>
        <taxon>Eukaryota</taxon>
        <taxon>Viridiplantae</taxon>
        <taxon>Streptophyta</taxon>
        <taxon>Embryophyta</taxon>
        <taxon>Tracheophyta</taxon>
        <taxon>Spermatophyta</taxon>
        <taxon>Magnoliopsida</taxon>
        <taxon>eudicotyledons</taxon>
        <taxon>Gunneridae</taxon>
        <taxon>Pentapetalae</taxon>
        <taxon>rosids</taxon>
        <taxon>fabids</taxon>
        <taxon>Rosales</taxon>
        <taxon>Cannabaceae</taxon>
        <taxon>Cannabis</taxon>
    </lineage>
</organism>
<dbReference type="EnsemblPlants" id="evm.model.10.771">
    <property type="protein sequence ID" value="cds.evm.model.10.771"/>
    <property type="gene ID" value="evm.TU.10.771"/>
</dbReference>
<dbReference type="AlphaFoldDB" id="A0A803QQB2"/>